<feature type="signal peptide" evidence="5">
    <location>
        <begin position="1"/>
        <end position="25"/>
    </location>
</feature>
<reference evidence="6 7" key="2">
    <citation type="journal article" date="2018" name="New Phytol.">
        <title>High intraspecific genome diversity in the model arbuscular mycorrhizal symbiont Rhizophagus irregularis.</title>
        <authorList>
            <person name="Chen E.C.H."/>
            <person name="Morin E."/>
            <person name="Beaudet D."/>
            <person name="Noel J."/>
            <person name="Yildirir G."/>
            <person name="Ndikumana S."/>
            <person name="Charron P."/>
            <person name="St-Onge C."/>
            <person name="Giorgi J."/>
            <person name="Kruger M."/>
            <person name="Marton T."/>
            <person name="Ropars J."/>
            <person name="Grigoriev I.V."/>
            <person name="Hainaut M."/>
            <person name="Henrissat B."/>
            <person name="Roux C."/>
            <person name="Martin F."/>
            <person name="Corradi N."/>
        </authorList>
    </citation>
    <scope>NUCLEOTIDE SEQUENCE [LARGE SCALE GENOMIC DNA]</scope>
    <source>
        <strain evidence="6 7">DAOM 197198</strain>
    </source>
</reference>
<dbReference type="Gene3D" id="2.120.10.80">
    <property type="entry name" value="Kelch-type beta propeller"/>
    <property type="match status" value="2"/>
</dbReference>
<feature type="chain" id="PRO_5015080691" evidence="5">
    <location>
        <begin position="26"/>
        <end position="489"/>
    </location>
</feature>
<dbReference type="SMR" id="A0A2H5RAL8"/>
<evidence type="ECO:0000313" key="6">
    <source>
        <dbReference type="EMBL" id="POG81207.1"/>
    </source>
</evidence>
<dbReference type="AlphaFoldDB" id="A0A2H5RAL8"/>
<evidence type="ECO:0000313" key="7">
    <source>
        <dbReference type="Proteomes" id="UP000018888"/>
    </source>
</evidence>
<keyword evidence="4" id="KW-0472">Membrane</keyword>
<organism evidence="6 7">
    <name type="scientific">Rhizophagus irregularis (strain DAOM 181602 / DAOM 197198 / MUCL 43194)</name>
    <name type="common">Arbuscular mycorrhizal fungus</name>
    <name type="synonym">Glomus intraradices</name>
    <dbReference type="NCBI Taxonomy" id="747089"/>
    <lineage>
        <taxon>Eukaryota</taxon>
        <taxon>Fungi</taxon>
        <taxon>Fungi incertae sedis</taxon>
        <taxon>Mucoromycota</taxon>
        <taxon>Glomeromycotina</taxon>
        <taxon>Glomeromycetes</taxon>
        <taxon>Glomerales</taxon>
        <taxon>Glomeraceae</taxon>
        <taxon>Rhizophagus</taxon>
    </lineage>
</organism>
<name>A0A2H5RAL8_RHIID</name>
<feature type="transmembrane region" description="Helical" evidence="4">
    <location>
        <begin position="379"/>
        <end position="401"/>
    </location>
</feature>
<comment type="caution">
    <text evidence="6">The sequence shown here is derived from an EMBL/GenBank/DDBJ whole genome shotgun (WGS) entry which is preliminary data.</text>
</comment>
<dbReference type="InterPro" id="IPR015915">
    <property type="entry name" value="Kelch-typ_b-propeller"/>
</dbReference>
<keyword evidence="4" id="KW-1133">Transmembrane helix</keyword>
<dbReference type="SUPFAM" id="SSF117281">
    <property type="entry name" value="Kelch motif"/>
    <property type="match status" value="1"/>
</dbReference>
<protein>
    <submittedName>
        <fullName evidence="6">Uncharacterized protein</fullName>
    </submittedName>
</protein>
<sequence length="489" mass="54399">MGLLNNFLIYIIFLILFQLLVEVKPQDLRNSHTATLIDNKLYIIGGAGDGKYPPSPTFFYLNVSDSFDTNELKWHDLTNINNIPPFKYAAATKGGANNKTLFLYGGIGLNNESLNNLVYTFDTQNNILLTPTVTGIPPNGKVSITSVIDYNGLIYLFGGHSKELNIYTNDMFILDSINLSWKNVSSINAPSPRVEYGAVFLPNKNIIYIGGYNENVGVFALNEVYLYNTINDTWTTQKTYGSIPSARYSISSVLSLDNQKIIIYGGYGPTLLQSINPENSLYVLNISNFNWYIPKVGKMPPTRAFHKSVLIENYMVITFGKGYTQETDKDILLLDISNDNEYIWKTSFDLGKNNSTSKTSPIPPGTSILPSPDSEKANIIIGAIIGSTIGIAVTLGSFFLYKRKKHTKKQDGKPSTSQNIKDDKILHISSEKDNNNDNEILHIPSEKDSNNDKEILLIPSTTQLNSEKNEAISEVIVQNAQNAQKNEAK</sequence>
<evidence type="ECO:0000256" key="1">
    <source>
        <dbReference type="ARBA" id="ARBA00022441"/>
    </source>
</evidence>
<evidence type="ECO:0000256" key="2">
    <source>
        <dbReference type="ARBA" id="ARBA00022737"/>
    </source>
</evidence>
<evidence type="ECO:0000256" key="4">
    <source>
        <dbReference type="SAM" id="Phobius"/>
    </source>
</evidence>
<dbReference type="STRING" id="747089.A0A2H5RAL8"/>
<keyword evidence="1" id="KW-0880">Kelch repeat</keyword>
<feature type="compositionally biased region" description="Basic and acidic residues" evidence="3">
    <location>
        <begin position="444"/>
        <end position="453"/>
    </location>
</feature>
<proteinExistence type="predicted"/>
<feature type="region of interest" description="Disordered" evidence="3">
    <location>
        <begin position="406"/>
        <end position="453"/>
    </location>
</feature>
<evidence type="ECO:0000256" key="5">
    <source>
        <dbReference type="SAM" id="SignalP"/>
    </source>
</evidence>
<dbReference type="Proteomes" id="UP000018888">
    <property type="component" value="Unassembled WGS sequence"/>
</dbReference>
<keyword evidence="5" id="KW-0732">Signal</keyword>
<dbReference type="VEuPathDB" id="FungiDB:RhiirFUN_014365"/>
<keyword evidence="4" id="KW-0812">Transmembrane</keyword>
<feature type="compositionally biased region" description="Basic and acidic residues" evidence="3">
    <location>
        <begin position="420"/>
        <end position="435"/>
    </location>
</feature>
<dbReference type="PANTHER" id="PTHR46093:SF18">
    <property type="entry name" value="FIBRONECTIN TYPE-III DOMAIN-CONTAINING PROTEIN"/>
    <property type="match status" value="1"/>
</dbReference>
<keyword evidence="7" id="KW-1185">Reference proteome</keyword>
<dbReference type="EMBL" id="AUPC02000012">
    <property type="protein sequence ID" value="POG81207.1"/>
    <property type="molecule type" value="Genomic_DNA"/>
</dbReference>
<dbReference type="PANTHER" id="PTHR46093">
    <property type="entry name" value="ACYL-COA-BINDING DOMAIN-CONTAINING PROTEIN 5"/>
    <property type="match status" value="1"/>
</dbReference>
<reference evidence="6 7" key="1">
    <citation type="journal article" date="2013" name="Proc. Natl. Acad. Sci. U.S.A.">
        <title>Genome of an arbuscular mycorrhizal fungus provides insight into the oldest plant symbiosis.</title>
        <authorList>
            <person name="Tisserant E."/>
            <person name="Malbreil M."/>
            <person name="Kuo A."/>
            <person name="Kohler A."/>
            <person name="Symeonidi A."/>
            <person name="Balestrini R."/>
            <person name="Charron P."/>
            <person name="Duensing N."/>
            <person name="Frei Dit Frey N."/>
            <person name="Gianinazzi-Pearson V."/>
            <person name="Gilbert L.B."/>
            <person name="Handa Y."/>
            <person name="Herr J.R."/>
            <person name="Hijri M."/>
            <person name="Koul R."/>
            <person name="Kawaguchi M."/>
            <person name="Krajinski F."/>
            <person name="Lammers P.J."/>
            <person name="Masclaux F.G."/>
            <person name="Murat C."/>
            <person name="Morin E."/>
            <person name="Ndikumana S."/>
            <person name="Pagni M."/>
            <person name="Petitpierre D."/>
            <person name="Requena N."/>
            <person name="Rosikiewicz P."/>
            <person name="Riley R."/>
            <person name="Saito K."/>
            <person name="San Clemente H."/>
            <person name="Shapiro H."/>
            <person name="van Tuinen D."/>
            <person name="Becard G."/>
            <person name="Bonfante P."/>
            <person name="Paszkowski U."/>
            <person name="Shachar-Hill Y.Y."/>
            <person name="Tuskan G.A."/>
            <person name="Young P.W."/>
            <person name="Sanders I.R."/>
            <person name="Henrissat B."/>
            <person name="Rensing S.A."/>
            <person name="Grigoriev I.V."/>
            <person name="Corradi N."/>
            <person name="Roux C."/>
            <person name="Martin F."/>
        </authorList>
    </citation>
    <scope>NUCLEOTIDE SEQUENCE [LARGE SCALE GENOMIC DNA]</scope>
    <source>
        <strain evidence="6 7">DAOM 197198</strain>
    </source>
</reference>
<dbReference type="Pfam" id="PF24681">
    <property type="entry name" value="Kelch_KLHDC2_KLHL20_DRC7"/>
    <property type="match status" value="1"/>
</dbReference>
<gene>
    <name evidence="6" type="ORF">GLOIN_2v1835103</name>
</gene>
<evidence type="ECO:0000256" key="3">
    <source>
        <dbReference type="SAM" id="MobiDB-lite"/>
    </source>
</evidence>
<keyword evidence="2" id="KW-0677">Repeat</keyword>
<accession>A0A2H5RAL8</accession>